<evidence type="ECO:0000313" key="2">
    <source>
        <dbReference type="Proteomes" id="UP000198809"/>
    </source>
</evidence>
<dbReference type="EMBL" id="FODH01000006">
    <property type="protein sequence ID" value="SEO25462.1"/>
    <property type="molecule type" value="Genomic_DNA"/>
</dbReference>
<proteinExistence type="predicted"/>
<organism evidence="1 2">
    <name type="scientific">Paenibacillus sophorae</name>
    <dbReference type="NCBI Taxonomy" id="1333845"/>
    <lineage>
        <taxon>Bacteria</taxon>
        <taxon>Bacillati</taxon>
        <taxon>Bacillota</taxon>
        <taxon>Bacilli</taxon>
        <taxon>Bacillales</taxon>
        <taxon>Paenibacillaceae</taxon>
        <taxon>Paenibacillus</taxon>
    </lineage>
</organism>
<accession>A0A1H8N7D6</accession>
<sequence>MKKTIAKHSSSVLARSARVFAAVLKPLYHSPEIPQELRK</sequence>
<evidence type="ECO:0008006" key="3">
    <source>
        <dbReference type="Google" id="ProtNLM"/>
    </source>
</evidence>
<gene>
    <name evidence="1" type="ORF">SAMN04487895_10692</name>
</gene>
<dbReference type="RefSeq" id="WP_425517229.1">
    <property type="nucleotide sequence ID" value="NZ_CP076607.1"/>
</dbReference>
<protein>
    <recommendedName>
        <fullName evidence="3">Cyclic lactone autoinducer peptide</fullName>
    </recommendedName>
</protein>
<evidence type="ECO:0000313" key="1">
    <source>
        <dbReference type="EMBL" id="SEO25462.1"/>
    </source>
</evidence>
<dbReference type="AlphaFoldDB" id="A0A1H8N7D6"/>
<dbReference type="Proteomes" id="UP000198809">
    <property type="component" value="Unassembled WGS sequence"/>
</dbReference>
<reference evidence="1 2" key="1">
    <citation type="submission" date="2016-10" db="EMBL/GenBank/DDBJ databases">
        <authorList>
            <person name="de Groot N.N."/>
        </authorList>
    </citation>
    <scope>NUCLEOTIDE SEQUENCE [LARGE SCALE GENOMIC DNA]</scope>
    <source>
        <strain evidence="1 2">CGMCC 1.10238</strain>
    </source>
</reference>
<name>A0A1H8N7D6_9BACL</name>